<dbReference type="GeneID" id="107219476"/>
<accession>A0A6J0BG93</accession>
<dbReference type="InterPro" id="IPR031959">
    <property type="entry name" value="DUF4779"/>
</dbReference>
<keyword evidence="2" id="KW-1185">Reference proteome</keyword>
<feature type="compositionally biased region" description="Low complexity" evidence="1">
    <location>
        <begin position="392"/>
        <end position="401"/>
    </location>
</feature>
<feature type="region of interest" description="Disordered" evidence="1">
    <location>
        <begin position="148"/>
        <end position="171"/>
    </location>
</feature>
<dbReference type="RefSeq" id="XP_015513197.1">
    <property type="nucleotide sequence ID" value="XM_015657711.2"/>
</dbReference>
<feature type="compositionally biased region" description="Basic and acidic residues" evidence="1">
    <location>
        <begin position="512"/>
        <end position="521"/>
    </location>
</feature>
<feature type="region of interest" description="Disordered" evidence="1">
    <location>
        <begin position="432"/>
        <end position="481"/>
    </location>
</feature>
<dbReference type="Proteomes" id="UP000829291">
    <property type="component" value="Chromosome 6"/>
</dbReference>
<evidence type="ECO:0000313" key="3">
    <source>
        <dbReference type="RefSeq" id="XP_015513197.1"/>
    </source>
</evidence>
<dbReference type="KEGG" id="nlo:107219476"/>
<feature type="region of interest" description="Disordered" evidence="1">
    <location>
        <begin position="209"/>
        <end position="229"/>
    </location>
</feature>
<dbReference type="InParanoid" id="A0A6J0BG93"/>
<feature type="region of interest" description="Disordered" evidence="1">
    <location>
        <begin position="381"/>
        <end position="413"/>
    </location>
</feature>
<feature type="compositionally biased region" description="Basic and acidic residues" evidence="1">
    <location>
        <begin position="433"/>
        <end position="481"/>
    </location>
</feature>
<dbReference type="Pfam" id="PF16009">
    <property type="entry name" value="DUF4779"/>
    <property type="match status" value="1"/>
</dbReference>
<sequence>MRTTYPFILIQAVAVFFTETKSDSVFSVNIIKRLVQDLQTSPSGYSFSHHSDSHHPGGYNTNVKHGTTKMSRRIGIKSATKMKRAEPSSPGGSVNQGMTRSYQLAGSYGFVISHGFDIGENDDAPTAGDSHYGASNAESIAVLQLNKEDSNDPNINPNVKAQEAGGDSEKEIYGSYSDYDKLFDHDKNSPSVNLQQYYESYLQDRRKEKYAAQDRYGESNNGGDKGAHVETEKYIKLEDFSDRGRGDQLDDGNVEKYFPSERVELYKGYGENESHDKYSEPLKKKSQLVAADESNYGEPYRSIDWTQYNIDPKFEFADDFLANDFFKEYNEFFYGSHGDSGHDHDFHFDHEDHGDHGLEDDIGHHFEGGHSAEDFFDHSNFGGDYHEKGAGEKNSNFGNKSGSKKSTKETGYHNILHKDEFNKDHTFYSNADQDGHFDNEKDYHGHHSLHDKNHENADHRDSRSHGDYHGKGHDEDKGHYIDDDVSHHVEYDHASFFGDKSEYNDAGDDEYGIEHEDKHEY</sequence>
<name>A0A6J0BG93_NEOLC</name>
<evidence type="ECO:0000256" key="1">
    <source>
        <dbReference type="SAM" id="MobiDB-lite"/>
    </source>
</evidence>
<evidence type="ECO:0000313" key="2">
    <source>
        <dbReference type="Proteomes" id="UP000829291"/>
    </source>
</evidence>
<organism evidence="3">
    <name type="scientific">Neodiprion lecontei</name>
    <name type="common">Redheaded pine sawfly</name>
    <dbReference type="NCBI Taxonomy" id="441921"/>
    <lineage>
        <taxon>Eukaryota</taxon>
        <taxon>Metazoa</taxon>
        <taxon>Ecdysozoa</taxon>
        <taxon>Arthropoda</taxon>
        <taxon>Hexapoda</taxon>
        <taxon>Insecta</taxon>
        <taxon>Pterygota</taxon>
        <taxon>Neoptera</taxon>
        <taxon>Endopterygota</taxon>
        <taxon>Hymenoptera</taxon>
        <taxon>Tenthredinoidea</taxon>
        <taxon>Diprionidae</taxon>
        <taxon>Diprioninae</taxon>
        <taxon>Neodiprion</taxon>
    </lineage>
</organism>
<protein>
    <submittedName>
        <fullName evidence="3">Protein starmaker-like</fullName>
    </submittedName>
</protein>
<feature type="region of interest" description="Disordered" evidence="1">
    <location>
        <begin position="498"/>
        <end position="521"/>
    </location>
</feature>
<feature type="region of interest" description="Disordered" evidence="1">
    <location>
        <begin position="45"/>
        <end position="65"/>
    </location>
</feature>
<proteinExistence type="predicted"/>
<gene>
    <name evidence="3" type="primary">LOC107219476</name>
</gene>
<dbReference type="AlphaFoldDB" id="A0A6J0BG93"/>
<reference evidence="3" key="1">
    <citation type="submission" date="2025-08" db="UniProtKB">
        <authorList>
            <consortium name="RefSeq"/>
        </authorList>
    </citation>
    <scope>IDENTIFICATION</scope>
    <source>
        <tissue evidence="3">Thorax and Abdomen</tissue>
    </source>
</reference>
<dbReference type="OrthoDB" id="6432502at2759"/>